<dbReference type="GO" id="GO:0016020">
    <property type="term" value="C:membrane"/>
    <property type="evidence" value="ECO:0007669"/>
    <property type="project" value="InterPro"/>
</dbReference>
<dbReference type="RefSeq" id="WP_145254233.1">
    <property type="nucleotide sequence ID" value="NZ_CP036279.1"/>
</dbReference>
<reference evidence="3 4" key="1">
    <citation type="submission" date="2019-02" db="EMBL/GenBank/DDBJ databases">
        <title>Deep-cultivation of Planctomycetes and their phenomic and genomic characterization uncovers novel biology.</title>
        <authorList>
            <person name="Wiegand S."/>
            <person name="Jogler M."/>
            <person name="Boedeker C."/>
            <person name="Pinto D."/>
            <person name="Vollmers J."/>
            <person name="Rivas-Marin E."/>
            <person name="Kohn T."/>
            <person name="Peeters S.H."/>
            <person name="Heuer A."/>
            <person name="Rast P."/>
            <person name="Oberbeckmann S."/>
            <person name="Bunk B."/>
            <person name="Jeske O."/>
            <person name="Meyerdierks A."/>
            <person name="Storesund J.E."/>
            <person name="Kallscheuer N."/>
            <person name="Luecker S."/>
            <person name="Lage O.M."/>
            <person name="Pohl T."/>
            <person name="Merkel B.J."/>
            <person name="Hornburger P."/>
            <person name="Mueller R.-W."/>
            <person name="Bruemmer F."/>
            <person name="Labrenz M."/>
            <person name="Spormann A.M."/>
            <person name="Op den Camp H."/>
            <person name="Overmann J."/>
            <person name="Amann R."/>
            <person name="Jetten M.S.M."/>
            <person name="Mascher T."/>
            <person name="Medema M.H."/>
            <person name="Devos D.P."/>
            <person name="Kaster A.-K."/>
            <person name="Ovreas L."/>
            <person name="Rohde M."/>
            <person name="Galperin M.Y."/>
            <person name="Jogler C."/>
        </authorList>
    </citation>
    <scope>NUCLEOTIDE SEQUENCE [LARGE SCALE GENOMIC DNA]</scope>
    <source>
        <strain evidence="3 4">Pan216</strain>
    </source>
</reference>
<dbReference type="Proteomes" id="UP000317093">
    <property type="component" value="Chromosome"/>
</dbReference>
<dbReference type="KEGG" id="knv:Pan216_04730"/>
<dbReference type="Pfam" id="PF03412">
    <property type="entry name" value="Peptidase_C39"/>
    <property type="match status" value="1"/>
</dbReference>
<proteinExistence type="predicted"/>
<dbReference type="GO" id="GO:0005524">
    <property type="term" value="F:ATP binding"/>
    <property type="evidence" value="ECO:0007669"/>
    <property type="project" value="InterPro"/>
</dbReference>
<evidence type="ECO:0000313" key="4">
    <source>
        <dbReference type="Proteomes" id="UP000317093"/>
    </source>
</evidence>
<evidence type="ECO:0000259" key="2">
    <source>
        <dbReference type="Pfam" id="PF03412"/>
    </source>
</evidence>
<dbReference type="GO" id="GO:0008233">
    <property type="term" value="F:peptidase activity"/>
    <property type="evidence" value="ECO:0007669"/>
    <property type="project" value="InterPro"/>
</dbReference>
<dbReference type="GO" id="GO:0006508">
    <property type="term" value="P:proteolysis"/>
    <property type="evidence" value="ECO:0007669"/>
    <property type="project" value="InterPro"/>
</dbReference>
<evidence type="ECO:0000256" key="1">
    <source>
        <dbReference type="SAM" id="MobiDB-lite"/>
    </source>
</evidence>
<sequence>MTTGKDTPENQPVDTVDRRETYPYVEQETRYMCGAASLRMVYLSLGLNVAQQHIWWEVSRNEVSARTHLLAHDAIQRGFEAMVIQLPDKDPWPALEEAHRVGASVILNHRPEKNSPSGHFSVLLGLDQDTIELHDPQGRPRRHETREEFANLWRRLPGVSSVPGFSLVVVTRPAREERRCELCDQVIPDVVACASCGFEMPLRPKSMLGCIGRTCEGRRWKKLFCPRCDAPRRHVTPFNYGMMTATEGETHG</sequence>
<dbReference type="Gene3D" id="3.90.70.10">
    <property type="entry name" value="Cysteine proteinases"/>
    <property type="match status" value="1"/>
</dbReference>
<feature type="domain" description="Peptidase C39" evidence="2">
    <location>
        <begin position="22"/>
        <end position="154"/>
    </location>
</feature>
<keyword evidence="4" id="KW-1185">Reference proteome</keyword>
<protein>
    <submittedName>
        <fullName evidence="3">Peptidase C39 family protein</fullName>
    </submittedName>
</protein>
<dbReference type="OrthoDB" id="265084at2"/>
<evidence type="ECO:0000313" key="3">
    <source>
        <dbReference type="EMBL" id="QDU59642.1"/>
    </source>
</evidence>
<feature type="compositionally biased region" description="Polar residues" evidence="1">
    <location>
        <begin position="1"/>
        <end position="13"/>
    </location>
</feature>
<organism evidence="3 4">
    <name type="scientific">Kolteria novifilia</name>
    <dbReference type="NCBI Taxonomy" id="2527975"/>
    <lineage>
        <taxon>Bacteria</taxon>
        <taxon>Pseudomonadati</taxon>
        <taxon>Planctomycetota</taxon>
        <taxon>Planctomycetia</taxon>
        <taxon>Kolteriales</taxon>
        <taxon>Kolteriaceae</taxon>
        <taxon>Kolteria</taxon>
    </lineage>
</organism>
<accession>A0A518AY43</accession>
<dbReference type="AlphaFoldDB" id="A0A518AY43"/>
<gene>
    <name evidence="3" type="ORF">Pan216_04730</name>
</gene>
<dbReference type="EMBL" id="CP036279">
    <property type="protein sequence ID" value="QDU59642.1"/>
    <property type="molecule type" value="Genomic_DNA"/>
</dbReference>
<dbReference type="InterPro" id="IPR005074">
    <property type="entry name" value="Peptidase_C39"/>
</dbReference>
<name>A0A518AY43_9BACT</name>
<feature type="region of interest" description="Disordered" evidence="1">
    <location>
        <begin position="1"/>
        <end position="20"/>
    </location>
</feature>